<reference evidence="1 2" key="1">
    <citation type="submission" date="2024-04" db="EMBL/GenBank/DDBJ databases">
        <title>Flavobacterium sp. DGU11 16S ribosomal RNA gene Genome sequencing and assembly.</title>
        <authorList>
            <person name="Park S."/>
        </authorList>
    </citation>
    <scope>NUCLEOTIDE SEQUENCE [LARGE SCALE GENOMIC DNA]</scope>
    <source>
        <strain evidence="1 2">DGU11</strain>
    </source>
</reference>
<protein>
    <submittedName>
        <fullName evidence="1">Uncharacterized protein</fullName>
    </submittedName>
</protein>
<proteinExistence type="predicted"/>
<organism evidence="1 2">
    <name type="scientific">Flavobacterium arundinis</name>
    <dbReference type="NCBI Taxonomy" id="3139143"/>
    <lineage>
        <taxon>Bacteria</taxon>
        <taxon>Pseudomonadati</taxon>
        <taxon>Bacteroidota</taxon>
        <taxon>Flavobacteriia</taxon>
        <taxon>Flavobacteriales</taxon>
        <taxon>Flavobacteriaceae</taxon>
        <taxon>Flavobacterium</taxon>
    </lineage>
</organism>
<gene>
    <name evidence="1" type="ORF">AAEO56_12805</name>
</gene>
<comment type="caution">
    <text evidence="1">The sequence shown here is derived from an EMBL/GenBank/DDBJ whole genome shotgun (WGS) entry which is preliminary data.</text>
</comment>
<dbReference type="Proteomes" id="UP001464555">
    <property type="component" value="Unassembled WGS sequence"/>
</dbReference>
<dbReference type="RefSeq" id="WP_341697464.1">
    <property type="nucleotide sequence ID" value="NZ_JBBYHR010000007.1"/>
</dbReference>
<keyword evidence="2" id="KW-1185">Reference proteome</keyword>
<sequence>MPNLKFNYLYRDSSNYKNFGNVIFANLNNIQLDVIENAIKRNLIDGEFFSAEEWRLPNLFFETQNVDDHKWHEFESLEVINENTKSSPIEKFLIRLEK</sequence>
<name>A0ABU9HY99_9FLAO</name>
<evidence type="ECO:0000313" key="2">
    <source>
        <dbReference type="Proteomes" id="UP001464555"/>
    </source>
</evidence>
<dbReference type="EMBL" id="JBBYHR010000007">
    <property type="protein sequence ID" value="MEL1245149.1"/>
    <property type="molecule type" value="Genomic_DNA"/>
</dbReference>
<accession>A0ABU9HY99</accession>
<evidence type="ECO:0000313" key="1">
    <source>
        <dbReference type="EMBL" id="MEL1245149.1"/>
    </source>
</evidence>